<organism evidence="11 12">
    <name type="scientific">Testicularia cyperi</name>
    <dbReference type="NCBI Taxonomy" id="1882483"/>
    <lineage>
        <taxon>Eukaryota</taxon>
        <taxon>Fungi</taxon>
        <taxon>Dikarya</taxon>
        <taxon>Basidiomycota</taxon>
        <taxon>Ustilaginomycotina</taxon>
        <taxon>Ustilaginomycetes</taxon>
        <taxon>Ustilaginales</taxon>
        <taxon>Anthracoideaceae</taxon>
        <taxon>Testicularia</taxon>
    </lineage>
</organism>
<dbReference type="InterPro" id="IPR002562">
    <property type="entry name" value="3'-5'_exonuclease_dom"/>
</dbReference>
<dbReference type="InParanoid" id="A0A317XJD2"/>
<dbReference type="InterPro" id="IPR049559">
    <property type="entry name" value="Rrp6p-like_exo"/>
</dbReference>
<keyword evidence="4" id="KW-0378">Hydrolase</keyword>
<dbReference type="SUPFAM" id="SSF53098">
    <property type="entry name" value="Ribonuclease H-like"/>
    <property type="match status" value="1"/>
</dbReference>
<feature type="compositionally biased region" description="Basic and acidic residues" evidence="9">
    <location>
        <begin position="1004"/>
        <end position="1015"/>
    </location>
</feature>
<keyword evidence="5" id="KW-0271">Exosome</keyword>
<dbReference type="GO" id="GO:0005730">
    <property type="term" value="C:nucleolus"/>
    <property type="evidence" value="ECO:0007669"/>
    <property type="project" value="TreeGrafter"/>
</dbReference>
<dbReference type="GO" id="GO:0071051">
    <property type="term" value="P:poly(A)-dependent snoRNA 3'-end processing"/>
    <property type="evidence" value="ECO:0007669"/>
    <property type="project" value="TreeGrafter"/>
</dbReference>
<keyword evidence="6" id="KW-0269">Exonuclease</keyword>
<feature type="compositionally biased region" description="Low complexity" evidence="9">
    <location>
        <begin position="11"/>
        <end position="36"/>
    </location>
</feature>
<dbReference type="InterPro" id="IPR036397">
    <property type="entry name" value="RNaseH_sf"/>
</dbReference>
<dbReference type="GO" id="GO:0000166">
    <property type="term" value="F:nucleotide binding"/>
    <property type="evidence" value="ECO:0007669"/>
    <property type="project" value="InterPro"/>
</dbReference>
<keyword evidence="12" id="KW-1185">Reference proteome</keyword>
<feature type="region of interest" description="Disordered" evidence="9">
    <location>
        <begin position="735"/>
        <end position="754"/>
    </location>
</feature>
<dbReference type="PANTHER" id="PTHR12124">
    <property type="entry name" value="POLYMYOSITIS/SCLERODERMA AUTOANTIGEN-RELATED"/>
    <property type="match status" value="1"/>
</dbReference>
<dbReference type="GO" id="GO:0000467">
    <property type="term" value="P:exonucleolytic trimming to generate mature 3'-end of 5.8S rRNA from tricistronic rRNA transcript (SSU-rRNA, 5.8S rRNA, LSU-rRNA)"/>
    <property type="evidence" value="ECO:0007669"/>
    <property type="project" value="InterPro"/>
</dbReference>
<evidence type="ECO:0000256" key="6">
    <source>
        <dbReference type="ARBA" id="ARBA00022839"/>
    </source>
</evidence>
<dbReference type="FunFam" id="3.30.420.10:FF:000059">
    <property type="entry name" value="Exosome complex exonuclease Rrp6"/>
    <property type="match status" value="1"/>
</dbReference>
<evidence type="ECO:0000256" key="1">
    <source>
        <dbReference type="ARBA" id="ARBA00004123"/>
    </source>
</evidence>
<evidence type="ECO:0000256" key="4">
    <source>
        <dbReference type="ARBA" id="ARBA00022801"/>
    </source>
</evidence>
<feature type="compositionally biased region" description="Low complexity" evidence="9">
    <location>
        <begin position="49"/>
        <end position="65"/>
    </location>
</feature>
<dbReference type="Pfam" id="PF01612">
    <property type="entry name" value="DNA_pol_A_exo1"/>
    <property type="match status" value="1"/>
</dbReference>
<evidence type="ECO:0000313" key="11">
    <source>
        <dbReference type="EMBL" id="PWY97977.1"/>
    </source>
</evidence>
<dbReference type="InterPro" id="IPR044876">
    <property type="entry name" value="HRDC_dom_sf"/>
</dbReference>
<evidence type="ECO:0000256" key="7">
    <source>
        <dbReference type="ARBA" id="ARBA00023242"/>
    </source>
</evidence>
<feature type="region of interest" description="Disordered" evidence="9">
    <location>
        <begin position="1"/>
        <end position="36"/>
    </location>
</feature>
<feature type="compositionally biased region" description="Low complexity" evidence="9">
    <location>
        <begin position="944"/>
        <end position="955"/>
    </location>
</feature>
<dbReference type="InterPro" id="IPR012588">
    <property type="entry name" value="Exosome-assoc_fac_Rrp6_N"/>
</dbReference>
<sequence>MTSKKAARSGSAADQPQPSPSPSTDSSSAASASSSTAATAATAATVAASLTSASSSSSSSSTSDAIPNPKTDLSAYLLRLQSALQPLTRNASQIPSHGDLAFHRSMDRKLGKKLDAESDRILDTISDLAMWVAADSRAPKIPLMAERKDSKGKLKLELADVTTKESFNTNIGELVDHLLENADTCLDEYSGKLAPRNLASNGTDGGAAGTSIAGAGTMDGKSLPKTGPLPQRILNAPIPPPQRNFSTKPDNSSNTTWSRTLKFGKPNASVPLGHANEPRLGPDGQPLPRGPRRGMYCAEGDPLDNPYYHEIVHSDAPAHALSKPEQHWKDNPPPPLNEKEPSLSTDASPFEWITTKTQIEALRDHLLEDRVTEIAIDLEHHSYRTYQGIVCLMQLSTRWGDWILDTLSDEVREYAELLNTSFTDPNKVKVLHGANHDVLWLQRDLGLYLVNLFDTYHATNVLMFPSHGLNYLMARYCNFDADKRYQLADWRIRPLPKEMLYYARSDTHTLLYIYDNLRHELMESGGVNAIKEVFVRSKEVAMAVYAKEEWDVEGETREGWRSVWRKWGGEAALGTEDRVELKDMKKEERLVRALHRWRDGVAREEDESPRYILGATNLMMLASRAPTKPEGVLACIPPNAAALKKRTKELAQLIAAEVEAWEKDEKERRAKAIESLESGAQAADGDIDMDIGEAVARPTATSSKAARAPVDLDSVAISATSQVSTLQPVDLSVWHSSSTSNADPAAAVATPESVPAKSRFGAVRSLASGLFGRNKATSVGASAAPASASTPSGLASSSSKLFGSSPLLHAGNVTERTDRKIDSIKAGFVDEIGSIFGVRRIHSEAGPSIQQDALLDERTALEPETVAFVPSAERTTLASSDVARAKGADDESAGESDDSDKREDYIVVSASRKSSKARSQDQDAETSKGKGKKRKAPADQTTDPSASASASAPAAKARKQKYDGEFDFTSAEAKAQFENKDRDAKPGKNKSKKPTAANPAKSKSKSDPTHDVFRRQKDRARRKVGPSGMF</sequence>
<feature type="region of interest" description="Disordered" evidence="9">
    <location>
        <begin position="320"/>
        <end position="345"/>
    </location>
</feature>
<feature type="region of interest" description="Disordered" evidence="9">
    <location>
        <begin position="879"/>
        <end position="1030"/>
    </location>
</feature>
<evidence type="ECO:0000256" key="8">
    <source>
        <dbReference type="ARBA" id="ARBA00043957"/>
    </source>
</evidence>
<dbReference type="GO" id="GO:0071035">
    <property type="term" value="P:nuclear polyadenylation-dependent rRNA catabolic process"/>
    <property type="evidence" value="ECO:0007669"/>
    <property type="project" value="TreeGrafter"/>
</dbReference>
<dbReference type="Proteomes" id="UP000246740">
    <property type="component" value="Unassembled WGS sequence"/>
</dbReference>
<comment type="similarity">
    <text evidence="8">Belongs to the exosome component 10/RRP6 family.</text>
</comment>
<proteinExistence type="inferred from homology"/>
<dbReference type="GO" id="GO:0000176">
    <property type="term" value="C:nuclear exosome (RNase complex)"/>
    <property type="evidence" value="ECO:0007669"/>
    <property type="project" value="InterPro"/>
</dbReference>
<reference evidence="11 12" key="1">
    <citation type="journal article" date="2018" name="Mol. Biol. Evol.">
        <title>Broad Genomic Sampling Reveals a Smut Pathogenic Ancestry of the Fungal Clade Ustilaginomycotina.</title>
        <authorList>
            <person name="Kijpornyongpan T."/>
            <person name="Mondo S.J."/>
            <person name="Barry K."/>
            <person name="Sandor L."/>
            <person name="Lee J."/>
            <person name="Lipzen A."/>
            <person name="Pangilinan J."/>
            <person name="LaButti K."/>
            <person name="Hainaut M."/>
            <person name="Henrissat B."/>
            <person name="Grigoriev I.V."/>
            <person name="Spatafora J.W."/>
            <person name="Aime M.C."/>
        </authorList>
    </citation>
    <scope>NUCLEOTIDE SEQUENCE [LARGE SCALE GENOMIC DNA]</scope>
    <source>
        <strain evidence="11 12">MCA 3645</strain>
    </source>
</reference>
<evidence type="ECO:0000313" key="12">
    <source>
        <dbReference type="Proteomes" id="UP000246740"/>
    </source>
</evidence>
<feature type="compositionally biased region" description="Basic and acidic residues" evidence="9">
    <location>
        <begin position="975"/>
        <end position="986"/>
    </location>
</feature>
<keyword evidence="7" id="KW-0539">Nucleus</keyword>
<evidence type="ECO:0000256" key="9">
    <source>
        <dbReference type="SAM" id="MobiDB-lite"/>
    </source>
</evidence>
<dbReference type="STRING" id="1882483.A0A317XJD2"/>
<comment type="subcellular location">
    <subcellularLocation>
        <location evidence="1">Nucleus</location>
    </subcellularLocation>
</comment>
<dbReference type="GO" id="GO:0071038">
    <property type="term" value="P:TRAMP-dependent tRNA surveillance pathway"/>
    <property type="evidence" value="ECO:0007669"/>
    <property type="project" value="TreeGrafter"/>
</dbReference>
<evidence type="ECO:0000256" key="3">
    <source>
        <dbReference type="ARBA" id="ARBA00022722"/>
    </source>
</evidence>
<dbReference type="InterPro" id="IPR045092">
    <property type="entry name" value="Rrp6-like"/>
</dbReference>
<dbReference type="GO" id="GO:0000175">
    <property type="term" value="F:3'-5'-RNA exonuclease activity"/>
    <property type="evidence" value="ECO:0007669"/>
    <property type="project" value="InterPro"/>
</dbReference>
<dbReference type="SMART" id="SM00341">
    <property type="entry name" value="HRDC"/>
    <property type="match status" value="1"/>
</dbReference>
<dbReference type="Gene3D" id="1.10.150.80">
    <property type="entry name" value="HRDC domain"/>
    <property type="match status" value="1"/>
</dbReference>
<dbReference type="AlphaFoldDB" id="A0A317XJD2"/>
<dbReference type="InterPro" id="IPR012337">
    <property type="entry name" value="RNaseH-like_sf"/>
</dbReference>
<dbReference type="Pfam" id="PF00570">
    <property type="entry name" value="HRDC"/>
    <property type="match status" value="1"/>
</dbReference>
<evidence type="ECO:0000256" key="5">
    <source>
        <dbReference type="ARBA" id="ARBA00022835"/>
    </source>
</evidence>
<dbReference type="EMBL" id="KZ819201">
    <property type="protein sequence ID" value="PWY97977.1"/>
    <property type="molecule type" value="Genomic_DNA"/>
</dbReference>
<dbReference type="GO" id="GO:0071037">
    <property type="term" value="P:nuclear polyadenylation-dependent snRNA catabolic process"/>
    <property type="evidence" value="ECO:0007669"/>
    <property type="project" value="TreeGrafter"/>
</dbReference>
<dbReference type="GO" id="GO:0071040">
    <property type="term" value="P:nuclear polyadenylation-dependent antisense transcript catabolic process"/>
    <property type="evidence" value="ECO:0007669"/>
    <property type="project" value="TreeGrafter"/>
</dbReference>
<keyword evidence="2" id="KW-0698">rRNA processing</keyword>
<dbReference type="InterPro" id="IPR002121">
    <property type="entry name" value="HRDC_dom"/>
</dbReference>
<feature type="compositionally biased region" description="Basic and acidic residues" evidence="9">
    <location>
        <begin position="918"/>
        <end position="928"/>
    </location>
</feature>
<dbReference type="SUPFAM" id="SSF47819">
    <property type="entry name" value="HRDC-like"/>
    <property type="match status" value="1"/>
</dbReference>
<feature type="region of interest" description="Disordered" evidence="9">
    <location>
        <begin position="210"/>
        <end position="298"/>
    </location>
</feature>
<dbReference type="SMART" id="SM00474">
    <property type="entry name" value="35EXOc"/>
    <property type="match status" value="1"/>
</dbReference>
<dbReference type="InterPro" id="IPR010997">
    <property type="entry name" value="HRDC-like_sf"/>
</dbReference>
<evidence type="ECO:0000259" key="10">
    <source>
        <dbReference type="PROSITE" id="PS50967"/>
    </source>
</evidence>
<dbReference type="PROSITE" id="PS50967">
    <property type="entry name" value="HRDC"/>
    <property type="match status" value="1"/>
</dbReference>
<dbReference type="CDD" id="cd06147">
    <property type="entry name" value="Rrp6p_like_exo"/>
    <property type="match status" value="1"/>
</dbReference>
<keyword evidence="3" id="KW-0540">Nuclease</keyword>
<dbReference type="GO" id="GO:0071036">
    <property type="term" value="P:nuclear polyadenylation-dependent snoRNA catabolic process"/>
    <property type="evidence" value="ECO:0007669"/>
    <property type="project" value="TreeGrafter"/>
</dbReference>
<dbReference type="PANTHER" id="PTHR12124:SF47">
    <property type="entry name" value="EXOSOME COMPONENT 10"/>
    <property type="match status" value="1"/>
</dbReference>
<dbReference type="FunCoup" id="A0A317XJD2">
    <property type="interactions" value="658"/>
</dbReference>
<dbReference type="GO" id="GO:0071039">
    <property type="term" value="P:nuclear polyadenylation-dependent CUT catabolic process"/>
    <property type="evidence" value="ECO:0007669"/>
    <property type="project" value="TreeGrafter"/>
</dbReference>
<protein>
    <recommendedName>
        <fullName evidence="10">HRDC domain-containing protein</fullName>
    </recommendedName>
</protein>
<dbReference type="GO" id="GO:0003727">
    <property type="term" value="F:single-stranded RNA binding"/>
    <property type="evidence" value="ECO:0007669"/>
    <property type="project" value="TreeGrafter"/>
</dbReference>
<accession>A0A317XJD2</accession>
<dbReference type="GO" id="GO:0071044">
    <property type="term" value="P:histone mRNA catabolic process"/>
    <property type="evidence" value="ECO:0007669"/>
    <property type="project" value="TreeGrafter"/>
</dbReference>
<feature type="region of interest" description="Disordered" evidence="9">
    <location>
        <begin position="49"/>
        <end position="68"/>
    </location>
</feature>
<dbReference type="Gene3D" id="3.30.420.10">
    <property type="entry name" value="Ribonuclease H-like superfamily/Ribonuclease H"/>
    <property type="match status" value="1"/>
</dbReference>
<gene>
    <name evidence="11" type="ORF">BCV70DRAFT_202466</name>
</gene>
<feature type="compositionally biased region" description="Polar residues" evidence="9">
    <location>
        <begin position="243"/>
        <end position="259"/>
    </location>
</feature>
<evidence type="ECO:0000256" key="2">
    <source>
        <dbReference type="ARBA" id="ARBA00022552"/>
    </source>
</evidence>
<name>A0A317XJD2_9BASI</name>
<feature type="domain" description="HRDC" evidence="10">
    <location>
        <begin position="584"/>
        <end position="664"/>
    </location>
</feature>
<dbReference type="OrthoDB" id="2250022at2759"/>
<dbReference type="Pfam" id="PF08066">
    <property type="entry name" value="PMC2NT"/>
    <property type="match status" value="1"/>
</dbReference>